<dbReference type="Proteomes" id="UP000190074">
    <property type="component" value="Unassembled WGS sequence"/>
</dbReference>
<accession>A0A1T8GSQ3</accession>
<dbReference type="InterPro" id="IPR056927">
    <property type="entry name" value="Phage_TAC"/>
</dbReference>
<proteinExistence type="predicted"/>
<dbReference type="RefSeq" id="WP_005078191.1">
    <property type="nucleotide sequence ID" value="NZ_FVGW01000001.1"/>
</dbReference>
<organism evidence="1 2">
    <name type="scientific">Mycobacteroides abscessus subsp. massiliense</name>
    <dbReference type="NCBI Taxonomy" id="1962118"/>
    <lineage>
        <taxon>Bacteria</taxon>
        <taxon>Bacillati</taxon>
        <taxon>Actinomycetota</taxon>
        <taxon>Actinomycetes</taxon>
        <taxon>Mycobacteriales</taxon>
        <taxon>Mycobacteriaceae</taxon>
        <taxon>Mycobacteroides</taxon>
        <taxon>Mycobacteroides abscessus</taxon>
    </lineage>
</organism>
<dbReference type="EMBL" id="FVGW01000001">
    <property type="protein sequence ID" value="SKL36517.1"/>
    <property type="molecule type" value="Genomic_DNA"/>
</dbReference>
<name>A0A1T8GSQ3_9MYCO</name>
<sequence>MYDPPDSFDDMLGDADLAPQTGPFVPLEVPGVGVVRARRPMPNAVPVLAMSVNAKIDVVEKQGYLTLFLQNHLESGEHERILVTMMGGELPADSMGRVARAIATWGTARPTLPSSRSV</sequence>
<dbReference type="Pfam" id="PF23781">
    <property type="entry name" value="Phage_TAC_16"/>
    <property type="match status" value="1"/>
</dbReference>
<evidence type="ECO:0000313" key="1">
    <source>
        <dbReference type="EMBL" id="SKL36517.1"/>
    </source>
</evidence>
<dbReference type="AlphaFoldDB" id="A0A1T8GSQ3"/>
<protein>
    <submittedName>
        <fullName evidence="1">Uncharacterized protein</fullName>
    </submittedName>
</protein>
<reference evidence="1 2" key="1">
    <citation type="submission" date="2016-11" db="EMBL/GenBank/DDBJ databases">
        <authorList>
            <consortium name="Pathogen Informatics"/>
        </authorList>
    </citation>
    <scope>NUCLEOTIDE SEQUENCE [LARGE SCALE GENOMIC DNA]</scope>
    <source>
        <strain evidence="1 2">911</strain>
    </source>
</reference>
<evidence type="ECO:0000313" key="2">
    <source>
        <dbReference type="Proteomes" id="UP000190074"/>
    </source>
</evidence>
<gene>
    <name evidence="1" type="ORF">SAMEA2259716_00259</name>
</gene>